<evidence type="ECO:0000313" key="2">
    <source>
        <dbReference type="Proteomes" id="UP000255082"/>
    </source>
</evidence>
<dbReference type="AlphaFoldDB" id="A0A378WY02"/>
<accession>A0A378WY02</accession>
<reference evidence="1 2" key="1">
    <citation type="submission" date="2018-06" db="EMBL/GenBank/DDBJ databases">
        <authorList>
            <consortium name="Pathogen Informatics"/>
            <person name="Doyle S."/>
        </authorList>
    </citation>
    <scope>NUCLEOTIDE SEQUENCE [LARGE SCALE GENOMIC DNA]</scope>
    <source>
        <strain evidence="1 2">NCTC13184</strain>
    </source>
</reference>
<evidence type="ECO:0000313" key="1">
    <source>
        <dbReference type="EMBL" id="SUA45617.1"/>
    </source>
</evidence>
<dbReference type="EMBL" id="UGRU01000001">
    <property type="protein sequence ID" value="SUA45617.1"/>
    <property type="molecule type" value="Genomic_DNA"/>
</dbReference>
<dbReference type="Proteomes" id="UP000255082">
    <property type="component" value="Unassembled WGS sequence"/>
</dbReference>
<gene>
    <name evidence="1" type="ORF">NCTC13184_04141</name>
</gene>
<organism evidence="1 2">
    <name type="scientific">Nocardia africana</name>
    <dbReference type="NCBI Taxonomy" id="134964"/>
    <lineage>
        <taxon>Bacteria</taxon>
        <taxon>Bacillati</taxon>
        <taxon>Actinomycetota</taxon>
        <taxon>Actinomycetes</taxon>
        <taxon>Mycobacteriales</taxon>
        <taxon>Nocardiaceae</taxon>
        <taxon>Nocardia</taxon>
    </lineage>
</organism>
<proteinExistence type="predicted"/>
<protein>
    <submittedName>
        <fullName evidence="1">Uncharacterized protein</fullName>
    </submittedName>
</protein>
<sequence>MRWWKVLGLAGAAGVAATGVVIVRSERKRRAYTPDQVRDRLHARLGEQSEVDGDGEH</sequence>
<dbReference type="RefSeq" id="WP_167355065.1">
    <property type="nucleotide sequence ID" value="NZ_JAJFOE010000001.1"/>
</dbReference>
<name>A0A378WY02_9NOCA</name>